<evidence type="ECO:0000313" key="9">
    <source>
        <dbReference type="EMBL" id="KXL53940.1"/>
    </source>
</evidence>
<keyword evidence="2 8" id="KW-0732">Signal</keyword>
<feature type="signal peptide" evidence="8">
    <location>
        <begin position="1"/>
        <end position="20"/>
    </location>
</feature>
<keyword evidence="3" id="KW-0472">Membrane</keyword>
<dbReference type="SUPFAM" id="SSF53850">
    <property type="entry name" value="Periplasmic binding protein-like II"/>
    <property type="match status" value="1"/>
</dbReference>
<dbReference type="OrthoDB" id="9812878at2"/>
<sequence length="285" mass="29826">MKKFLALLLTGALAVGVAGCGSKTDEAVDANAGATENKETQAEAVTLKIGASPTPHAEILNAAKEELAAKGINLEIVEFTDYVLPNLSLDSGDLDANYFQHVPYLDFFNQEHGTTLVSLGAVHYEPMGIYSTGVTDLADLPDGAKVGIPADGTNGGRALLLLEANGLIKLDRAAGIAATKLDIKENPKNIEIIEMEAAQLPLSIGDLAIAVINGNYAMQNGLETEDALAIEAADSLAATTYANIVAVRAGDETRPELVTLLEVLNSQTVAEYINNTYGGAVKPTF</sequence>
<dbReference type="PROSITE" id="PS51257">
    <property type="entry name" value="PROKAR_LIPOPROTEIN"/>
    <property type="match status" value="1"/>
</dbReference>
<feature type="chain" id="PRO_5039604121" description="Lipoprotein" evidence="8">
    <location>
        <begin position="21"/>
        <end position="285"/>
    </location>
</feature>
<dbReference type="STRING" id="36847.CLNEO_00350"/>
<dbReference type="Gene3D" id="3.40.190.10">
    <property type="entry name" value="Periplasmic binding protein-like II"/>
    <property type="match status" value="2"/>
</dbReference>
<feature type="lipid moiety-binding region" description="S-diacylglycerol cysteine" evidence="7">
    <location>
        <position position="20"/>
    </location>
</feature>
<accession>A0A136WHT5</accession>
<dbReference type="PANTHER" id="PTHR30429">
    <property type="entry name" value="D-METHIONINE-BINDING LIPOPROTEIN METQ"/>
    <property type="match status" value="1"/>
</dbReference>
<evidence type="ECO:0000256" key="6">
    <source>
        <dbReference type="PIRNR" id="PIRNR002854"/>
    </source>
</evidence>
<dbReference type="EMBL" id="LRVM01000001">
    <property type="protein sequence ID" value="KXL53940.1"/>
    <property type="molecule type" value="Genomic_DNA"/>
</dbReference>
<keyword evidence="5 6" id="KW-0449">Lipoprotein</keyword>
<organism evidence="9 10">
    <name type="scientific">Anaerotignum neopropionicum</name>
    <dbReference type="NCBI Taxonomy" id="36847"/>
    <lineage>
        <taxon>Bacteria</taxon>
        <taxon>Bacillati</taxon>
        <taxon>Bacillota</taxon>
        <taxon>Clostridia</taxon>
        <taxon>Lachnospirales</taxon>
        <taxon>Anaerotignaceae</taxon>
        <taxon>Anaerotignum</taxon>
    </lineage>
</organism>
<gene>
    <name evidence="9" type="ORF">CLNEO_00350</name>
</gene>
<dbReference type="Proteomes" id="UP000070539">
    <property type="component" value="Unassembled WGS sequence"/>
</dbReference>
<dbReference type="Pfam" id="PF03180">
    <property type="entry name" value="Lipoprotein_9"/>
    <property type="match status" value="1"/>
</dbReference>
<evidence type="ECO:0000256" key="1">
    <source>
        <dbReference type="ARBA" id="ARBA00004635"/>
    </source>
</evidence>
<name>A0A136WHT5_9FIRM</name>
<evidence type="ECO:0000256" key="3">
    <source>
        <dbReference type="ARBA" id="ARBA00023136"/>
    </source>
</evidence>
<evidence type="ECO:0000313" key="10">
    <source>
        <dbReference type="Proteomes" id="UP000070539"/>
    </source>
</evidence>
<dbReference type="CDD" id="cd13597">
    <property type="entry name" value="PBP2_lipoprotein_Tp32"/>
    <property type="match status" value="1"/>
</dbReference>
<comment type="similarity">
    <text evidence="6">Belongs to the nlpA lipoprotein family.</text>
</comment>
<keyword evidence="10" id="KW-1185">Reference proteome</keyword>
<dbReference type="GO" id="GO:0016020">
    <property type="term" value="C:membrane"/>
    <property type="evidence" value="ECO:0007669"/>
    <property type="project" value="UniProtKB-SubCell"/>
</dbReference>
<dbReference type="AlphaFoldDB" id="A0A136WHT5"/>
<evidence type="ECO:0000256" key="2">
    <source>
        <dbReference type="ARBA" id="ARBA00022729"/>
    </source>
</evidence>
<evidence type="ECO:0000256" key="8">
    <source>
        <dbReference type="SAM" id="SignalP"/>
    </source>
</evidence>
<evidence type="ECO:0000256" key="5">
    <source>
        <dbReference type="ARBA" id="ARBA00023288"/>
    </source>
</evidence>
<evidence type="ECO:0000256" key="7">
    <source>
        <dbReference type="PIRSR" id="PIRSR002854-1"/>
    </source>
</evidence>
<comment type="subcellular location">
    <subcellularLocation>
        <location evidence="1">Membrane</location>
        <topology evidence="1">Lipid-anchor</topology>
    </subcellularLocation>
</comment>
<proteinExistence type="inferred from homology"/>
<dbReference type="RefSeq" id="WP_066083303.1">
    <property type="nucleotide sequence ID" value="NZ_LRVM01000001.1"/>
</dbReference>
<protein>
    <recommendedName>
        <fullName evidence="6">Lipoprotein</fullName>
    </recommendedName>
</protein>
<evidence type="ECO:0000256" key="4">
    <source>
        <dbReference type="ARBA" id="ARBA00023139"/>
    </source>
</evidence>
<keyword evidence="4" id="KW-0564">Palmitate</keyword>
<dbReference type="PATRIC" id="fig|36847.3.peg.40"/>
<reference evidence="9 10" key="1">
    <citation type="submission" date="2016-01" db="EMBL/GenBank/DDBJ databases">
        <title>Genome sequence of Clostridium neopropionicum X4, DSM-3847.</title>
        <authorList>
            <person name="Poehlein A."/>
            <person name="Beck M.H."/>
            <person name="Bengelsdorf F.R."/>
            <person name="Daniel R."/>
            <person name="Duerre P."/>
        </authorList>
    </citation>
    <scope>NUCLEOTIDE SEQUENCE [LARGE SCALE GENOMIC DNA]</scope>
    <source>
        <strain evidence="9 10">DSM-3847</strain>
    </source>
</reference>
<dbReference type="PANTHER" id="PTHR30429:SF0">
    <property type="entry name" value="METHIONINE-BINDING LIPOPROTEIN METQ"/>
    <property type="match status" value="1"/>
</dbReference>
<comment type="caution">
    <text evidence="9">The sequence shown here is derived from an EMBL/GenBank/DDBJ whole genome shotgun (WGS) entry which is preliminary data.</text>
</comment>
<dbReference type="InterPro" id="IPR004872">
    <property type="entry name" value="Lipoprotein_NlpA"/>
</dbReference>
<dbReference type="PIRSF" id="PIRSF002854">
    <property type="entry name" value="MetQ"/>
    <property type="match status" value="1"/>
</dbReference>